<keyword evidence="6 17" id="KW-0547">Nucleotide-binding</keyword>
<dbReference type="InterPro" id="IPR030677">
    <property type="entry name" value="Nnr"/>
</dbReference>
<dbReference type="SUPFAM" id="SSF53613">
    <property type="entry name" value="Ribokinase-like"/>
    <property type="match status" value="1"/>
</dbReference>
<dbReference type="EMBL" id="CADCVR010000018">
    <property type="protein sequence ID" value="CAA9477745.1"/>
    <property type="molecule type" value="Genomic_DNA"/>
</dbReference>
<keyword evidence="8 17" id="KW-0521">NADP</keyword>
<evidence type="ECO:0000256" key="11">
    <source>
        <dbReference type="ARBA" id="ARBA00023235"/>
    </source>
</evidence>
<organism evidence="22">
    <name type="scientific">uncultured Solirubrobacteraceae bacterium</name>
    <dbReference type="NCBI Taxonomy" id="1162706"/>
    <lineage>
        <taxon>Bacteria</taxon>
        <taxon>Bacillati</taxon>
        <taxon>Actinomycetota</taxon>
        <taxon>Thermoleophilia</taxon>
        <taxon>Solirubrobacterales</taxon>
        <taxon>Solirubrobacteraceae</taxon>
        <taxon>environmental samples</taxon>
    </lineage>
</organism>
<dbReference type="InterPro" id="IPR036652">
    <property type="entry name" value="YjeF_N_dom_sf"/>
</dbReference>
<dbReference type="Pfam" id="PF01256">
    <property type="entry name" value="Carb_kinase"/>
    <property type="match status" value="1"/>
</dbReference>
<dbReference type="EC" id="5.1.99.6" evidence="19"/>
<keyword evidence="12 17" id="KW-0456">Lyase</keyword>
<feature type="binding site" evidence="18">
    <location>
        <position position="154"/>
    </location>
    <ligand>
        <name>(6S)-NADPHX</name>
        <dbReference type="ChEBI" id="CHEBI:64076"/>
    </ligand>
</feature>
<feature type="binding site" evidence="17">
    <location>
        <position position="442"/>
    </location>
    <ligand>
        <name>AMP</name>
        <dbReference type="ChEBI" id="CHEBI:456215"/>
    </ligand>
</feature>
<sequence length="500" mass="49154">MNGLEPLPDARAMRAADAAAIAAGTPGGELMERAGRGLADVVTRELPEGLIAVVCGKGNNGGDGYVAARLLREAGREVRVLAAAPAAELEGDARGAAGALTGDPPVPVEPGALDGAAGVVDCLLGTGTSGAPRGWAADAIRLVCSAGLPVVACDVPSGVDASTGVVAEGETVVRAEATVTFAAAKPGLWIHPGKSCAGTVHVVDIGLQERWPDAEISLTGPGVLDALPARGLASTKFSAGHVLVVGGSRGLTGAVCLAASAAARSGAGYVTALVPASLEAIFEVKLTEIMTRGLADADGALAVAAAQEALAEAARHHGALVLGGGLGRAEATRDMTIELAEECPLPLVLDADGLNAFAGQVRWIGPRAAATIITPHAGELGRLLGVESHAVERERLRHARAAAVQADAVVVLKGDDTLVAAPDGRVAVSPGGAPGLATAGTGDVLAGVCGAGLAAGLDPFTAAVTAVHLHLRAGQLAAQAAGSARAVIAGDVVARLGHAS</sequence>
<dbReference type="GO" id="GO:0046872">
    <property type="term" value="F:metal ion binding"/>
    <property type="evidence" value="ECO:0007669"/>
    <property type="project" value="UniProtKB-UniRule"/>
</dbReference>
<evidence type="ECO:0000256" key="10">
    <source>
        <dbReference type="ARBA" id="ARBA00023027"/>
    </source>
</evidence>
<dbReference type="InterPro" id="IPR029056">
    <property type="entry name" value="Ribokinase-like"/>
</dbReference>
<dbReference type="GO" id="GO:0052856">
    <property type="term" value="F:NAD(P)HX epimerase activity"/>
    <property type="evidence" value="ECO:0007669"/>
    <property type="project" value="UniProtKB-UniRule"/>
</dbReference>
<feature type="binding site" evidence="17">
    <location>
        <position position="254"/>
    </location>
    <ligand>
        <name>(6S)-NADPHX</name>
        <dbReference type="ChEBI" id="CHEBI:64076"/>
    </ligand>
</feature>
<evidence type="ECO:0000256" key="5">
    <source>
        <dbReference type="ARBA" id="ARBA00022723"/>
    </source>
</evidence>
<feature type="binding site" evidence="18">
    <location>
        <position position="60"/>
    </location>
    <ligand>
        <name>K(+)</name>
        <dbReference type="ChEBI" id="CHEBI:29103"/>
    </ligand>
</feature>
<comment type="catalytic activity">
    <reaction evidence="1 18 19">
        <text>(6R)-NADHX = (6S)-NADHX</text>
        <dbReference type="Rhea" id="RHEA:32215"/>
        <dbReference type="ChEBI" id="CHEBI:64074"/>
        <dbReference type="ChEBI" id="CHEBI:64075"/>
        <dbReference type="EC" id="5.1.99.6"/>
    </reaction>
</comment>
<comment type="caution">
    <text evidence="18">Lacks conserved residue(s) required for the propagation of feature annotation.</text>
</comment>
<evidence type="ECO:0000256" key="2">
    <source>
        <dbReference type="ARBA" id="ARBA00000909"/>
    </source>
</evidence>
<evidence type="ECO:0000259" key="20">
    <source>
        <dbReference type="PROSITE" id="PS51383"/>
    </source>
</evidence>
<evidence type="ECO:0000256" key="18">
    <source>
        <dbReference type="HAMAP-Rule" id="MF_01966"/>
    </source>
</evidence>
<keyword evidence="7 17" id="KW-0067">ATP-binding</keyword>
<dbReference type="PANTHER" id="PTHR12592:SF0">
    <property type="entry name" value="ATP-DEPENDENT (S)-NAD(P)H-HYDRATE DEHYDRATASE"/>
    <property type="match status" value="1"/>
</dbReference>
<comment type="function">
    <text evidence="14 19">Bifunctional enzyme that catalyzes the epimerization of the S- and R-forms of NAD(P)HX and the dehydration of the S-form of NAD(P)HX at the expense of ADP, which is converted to AMP. This allows the repair of both epimers of NAD(P)HX, a damaged form of NAD(P)H that is a result of enzymatic or heat-dependent hydration.</text>
</comment>
<evidence type="ECO:0000256" key="19">
    <source>
        <dbReference type="PIRNR" id="PIRNR017184"/>
    </source>
</evidence>
<keyword evidence="10 17" id="KW-0520">NAD</keyword>
<comment type="catalytic activity">
    <reaction evidence="15 17 19">
        <text>(6S)-NADHX + ADP = AMP + phosphate + NADH + H(+)</text>
        <dbReference type="Rhea" id="RHEA:32223"/>
        <dbReference type="ChEBI" id="CHEBI:15378"/>
        <dbReference type="ChEBI" id="CHEBI:43474"/>
        <dbReference type="ChEBI" id="CHEBI:57945"/>
        <dbReference type="ChEBI" id="CHEBI:64074"/>
        <dbReference type="ChEBI" id="CHEBI:456215"/>
        <dbReference type="ChEBI" id="CHEBI:456216"/>
        <dbReference type="EC" id="4.2.1.136"/>
    </reaction>
</comment>
<dbReference type="GO" id="GO:0052855">
    <property type="term" value="F:ADP-dependent NAD(P)H-hydrate dehydratase activity"/>
    <property type="evidence" value="ECO:0007669"/>
    <property type="project" value="UniProtKB-UniRule"/>
</dbReference>
<dbReference type="InterPro" id="IPR004443">
    <property type="entry name" value="YjeF_N_dom"/>
</dbReference>
<dbReference type="PANTHER" id="PTHR12592">
    <property type="entry name" value="ATP-DEPENDENT (S)-NAD(P)H-HYDRATE DEHYDRATASE FAMILY MEMBER"/>
    <property type="match status" value="1"/>
</dbReference>
<dbReference type="GO" id="GO:0005524">
    <property type="term" value="F:ATP binding"/>
    <property type="evidence" value="ECO:0007669"/>
    <property type="project" value="UniProtKB-UniRule"/>
</dbReference>
<evidence type="ECO:0000256" key="15">
    <source>
        <dbReference type="ARBA" id="ARBA00048238"/>
    </source>
</evidence>
<dbReference type="HAMAP" id="MF_01965">
    <property type="entry name" value="NADHX_dehydratase"/>
    <property type="match status" value="1"/>
</dbReference>
<gene>
    <name evidence="17" type="primary">nnrD</name>
    <name evidence="18" type="synonym">nnrE</name>
    <name evidence="22" type="ORF">AVDCRST_MAG53-439</name>
</gene>
<dbReference type="Pfam" id="PF03853">
    <property type="entry name" value="YjeF_N"/>
    <property type="match status" value="1"/>
</dbReference>
<keyword evidence="5 18" id="KW-0479">Metal-binding</keyword>
<protein>
    <recommendedName>
        <fullName evidence="19">Bifunctional NAD(P)H-hydrate repair enzyme</fullName>
    </recommendedName>
    <alternativeName>
        <fullName evidence="19">Nicotinamide nucleotide repair protein</fullName>
    </alternativeName>
    <domain>
        <recommendedName>
            <fullName evidence="19">ADP-dependent (S)-NAD(P)H-hydrate dehydratase</fullName>
            <ecNumber evidence="19">4.2.1.136</ecNumber>
        </recommendedName>
        <alternativeName>
            <fullName evidence="19">ADP-dependent NAD(P)HX dehydratase</fullName>
        </alternativeName>
    </domain>
    <domain>
        <recommendedName>
            <fullName evidence="19">NAD(P)H-hydrate epimerase</fullName>
            <ecNumber evidence="19">5.1.99.6</ecNumber>
        </recommendedName>
    </domain>
</protein>
<evidence type="ECO:0000256" key="7">
    <source>
        <dbReference type="ARBA" id="ARBA00022840"/>
    </source>
</evidence>
<proteinExistence type="inferred from homology"/>
<comment type="cofactor">
    <cofactor evidence="18 19">
        <name>K(+)</name>
        <dbReference type="ChEBI" id="CHEBI:29103"/>
    </cofactor>
    <text evidence="18 19">Binds 1 potassium ion per subunit.</text>
</comment>
<dbReference type="PIRSF" id="PIRSF017184">
    <property type="entry name" value="Nnr"/>
    <property type="match status" value="1"/>
</dbReference>
<name>A0A6J4RS48_9ACTN</name>
<feature type="binding site" evidence="17">
    <location>
        <position position="325"/>
    </location>
    <ligand>
        <name>(6S)-NADPHX</name>
        <dbReference type="ChEBI" id="CHEBI:64076"/>
    </ligand>
</feature>
<evidence type="ECO:0000256" key="8">
    <source>
        <dbReference type="ARBA" id="ARBA00022857"/>
    </source>
</evidence>
<keyword evidence="13" id="KW-0511">Multifunctional enzyme</keyword>
<keyword evidence="11 18" id="KW-0413">Isomerase</keyword>
<comment type="function">
    <text evidence="17">Catalyzes the dehydration of the S-form of NAD(P)HX at the expense of ADP, which is converted to AMP. Together with NAD(P)HX epimerase, which catalyzes the epimerization of the S- and R-forms, the enzyme allows the repair of both epimers of NAD(P)HX, a damaged form of NAD(P)H that is a result of enzymatic or heat-dependent hydration.</text>
</comment>
<evidence type="ECO:0000256" key="14">
    <source>
        <dbReference type="ARBA" id="ARBA00025153"/>
    </source>
</evidence>
<evidence type="ECO:0000256" key="1">
    <source>
        <dbReference type="ARBA" id="ARBA00000013"/>
    </source>
</evidence>
<comment type="similarity">
    <text evidence="18">Belongs to the NnrE/AIBP family.</text>
</comment>
<dbReference type="HAMAP" id="MF_01966">
    <property type="entry name" value="NADHX_epimerase"/>
    <property type="match status" value="1"/>
</dbReference>
<comment type="function">
    <text evidence="18">Catalyzes the epimerization of the S- and R-forms of NAD(P)HX, a damaged form of NAD(P)H that is a result of enzymatic or heat-dependent hydration. This is a prerequisite for the S-specific NAD(P)H-hydrate dehydratase to allow the repair of both epimers of NAD(P)HX.</text>
</comment>
<dbReference type="PROSITE" id="PS51383">
    <property type="entry name" value="YJEF_C_3"/>
    <property type="match status" value="1"/>
</dbReference>
<evidence type="ECO:0000256" key="17">
    <source>
        <dbReference type="HAMAP-Rule" id="MF_01965"/>
    </source>
</evidence>
<evidence type="ECO:0000256" key="13">
    <source>
        <dbReference type="ARBA" id="ARBA00023268"/>
    </source>
</evidence>
<evidence type="ECO:0000256" key="9">
    <source>
        <dbReference type="ARBA" id="ARBA00022958"/>
    </source>
</evidence>
<evidence type="ECO:0000256" key="4">
    <source>
        <dbReference type="ARBA" id="ARBA00009524"/>
    </source>
</evidence>
<feature type="binding site" evidence="17">
    <location>
        <position position="376"/>
    </location>
    <ligand>
        <name>(6S)-NADPHX</name>
        <dbReference type="ChEBI" id="CHEBI:64076"/>
    </ligand>
</feature>
<dbReference type="PROSITE" id="PS51385">
    <property type="entry name" value="YJEF_N"/>
    <property type="match status" value="1"/>
</dbReference>
<dbReference type="SUPFAM" id="SSF64153">
    <property type="entry name" value="YjeF N-terminal domain-like"/>
    <property type="match status" value="1"/>
</dbReference>
<evidence type="ECO:0000259" key="21">
    <source>
        <dbReference type="PROSITE" id="PS51385"/>
    </source>
</evidence>
<feature type="domain" description="YjeF C-terminal" evidence="20">
    <location>
        <begin position="219"/>
        <end position="500"/>
    </location>
</feature>
<dbReference type="Gene3D" id="3.40.50.10260">
    <property type="entry name" value="YjeF N-terminal domain"/>
    <property type="match status" value="1"/>
</dbReference>
<feature type="domain" description="YjeF N-terminal" evidence="21">
    <location>
        <begin position="13"/>
        <end position="213"/>
    </location>
</feature>
<comment type="similarity">
    <text evidence="3 19">In the N-terminal section; belongs to the NnrE/AIBP family.</text>
</comment>
<feature type="binding site" evidence="17">
    <location>
        <begin position="413"/>
        <end position="417"/>
    </location>
    <ligand>
        <name>AMP</name>
        <dbReference type="ChEBI" id="CHEBI:456215"/>
    </ligand>
</feature>
<evidence type="ECO:0000256" key="6">
    <source>
        <dbReference type="ARBA" id="ARBA00022741"/>
    </source>
</evidence>
<dbReference type="NCBIfam" id="TIGR00197">
    <property type="entry name" value="yjeF_nterm"/>
    <property type="match status" value="1"/>
</dbReference>
<dbReference type="CDD" id="cd01171">
    <property type="entry name" value="YXKO-related"/>
    <property type="match status" value="1"/>
</dbReference>
<keyword evidence="9 18" id="KW-0630">Potassium</keyword>
<reference evidence="22" key="1">
    <citation type="submission" date="2020-02" db="EMBL/GenBank/DDBJ databases">
        <authorList>
            <person name="Meier V. D."/>
        </authorList>
    </citation>
    <scope>NUCLEOTIDE SEQUENCE</scope>
    <source>
        <strain evidence="22">AVDCRST_MAG53</strain>
    </source>
</reference>
<feature type="binding site" evidence="18">
    <location>
        <position position="157"/>
    </location>
    <ligand>
        <name>K(+)</name>
        <dbReference type="ChEBI" id="CHEBI:29103"/>
    </ligand>
</feature>
<evidence type="ECO:0000256" key="16">
    <source>
        <dbReference type="ARBA" id="ARBA00049209"/>
    </source>
</evidence>
<comment type="similarity">
    <text evidence="4 19">In the C-terminal section; belongs to the NnrD/CARKD family.</text>
</comment>
<dbReference type="EC" id="4.2.1.136" evidence="19"/>
<dbReference type="GO" id="GO:0110051">
    <property type="term" value="P:metabolite repair"/>
    <property type="evidence" value="ECO:0007669"/>
    <property type="project" value="TreeGrafter"/>
</dbReference>
<comment type="similarity">
    <text evidence="17">Belongs to the NnrD/CARKD family.</text>
</comment>
<comment type="catalytic activity">
    <reaction evidence="16 17 19">
        <text>(6S)-NADPHX + ADP = AMP + phosphate + NADPH + H(+)</text>
        <dbReference type="Rhea" id="RHEA:32235"/>
        <dbReference type="ChEBI" id="CHEBI:15378"/>
        <dbReference type="ChEBI" id="CHEBI:43474"/>
        <dbReference type="ChEBI" id="CHEBI:57783"/>
        <dbReference type="ChEBI" id="CHEBI:64076"/>
        <dbReference type="ChEBI" id="CHEBI:456215"/>
        <dbReference type="ChEBI" id="CHEBI:456216"/>
        <dbReference type="EC" id="4.2.1.136"/>
    </reaction>
</comment>
<evidence type="ECO:0000256" key="12">
    <source>
        <dbReference type="ARBA" id="ARBA00023239"/>
    </source>
</evidence>
<dbReference type="InterPro" id="IPR000631">
    <property type="entry name" value="CARKD"/>
</dbReference>
<dbReference type="NCBIfam" id="TIGR00196">
    <property type="entry name" value="yjeF_cterm"/>
    <property type="match status" value="1"/>
</dbReference>
<dbReference type="GO" id="GO:0046496">
    <property type="term" value="P:nicotinamide nucleotide metabolic process"/>
    <property type="evidence" value="ECO:0007669"/>
    <property type="project" value="UniProtKB-UniRule"/>
</dbReference>
<comment type="catalytic activity">
    <reaction evidence="2 18 19">
        <text>(6R)-NADPHX = (6S)-NADPHX</text>
        <dbReference type="Rhea" id="RHEA:32227"/>
        <dbReference type="ChEBI" id="CHEBI:64076"/>
        <dbReference type="ChEBI" id="CHEBI:64077"/>
        <dbReference type="EC" id="5.1.99.6"/>
    </reaction>
</comment>
<accession>A0A6J4RS48</accession>
<dbReference type="AlphaFoldDB" id="A0A6J4RS48"/>
<dbReference type="Gene3D" id="3.40.1190.20">
    <property type="match status" value="1"/>
</dbReference>
<feature type="binding site" evidence="17">
    <location>
        <position position="443"/>
    </location>
    <ligand>
        <name>(6S)-NADPHX</name>
        <dbReference type="ChEBI" id="CHEBI:64076"/>
    </ligand>
</feature>
<evidence type="ECO:0000256" key="3">
    <source>
        <dbReference type="ARBA" id="ARBA00006001"/>
    </source>
</evidence>
<comment type="cofactor">
    <cofactor evidence="17">
        <name>Mg(2+)</name>
        <dbReference type="ChEBI" id="CHEBI:18420"/>
    </cofactor>
</comment>
<feature type="binding site" evidence="18">
    <location>
        <position position="121"/>
    </location>
    <ligand>
        <name>K(+)</name>
        <dbReference type="ChEBI" id="CHEBI:29103"/>
    </ligand>
</feature>
<feature type="binding site" evidence="18">
    <location>
        <begin position="59"/>
        <end position="63"/>
    </location>
    <ligand>
        <name>(6S)-NADPHX</name>
        <dbReference type="ChEBI" id="CHEBI:64076"/>
    </ligand>
</feature>
<evidence type="ECO:0000313" key="22">
    <source>
        <dbReference type="EMBL" id="CAA9477745.1"/>
    </source>
</evidence>
<feature type="binding site" evidence="18">
    <location>
        <begin position="125"/>
        <end position="131"/>
    </location>
    <ligand>
        <name>(6S)-NADPHX</name>
        <dbReference type="ChEBI" id="CHEBI:64076"/>
    </ligand>
</feature>
<comment type="subunit">
    <text evidence="17">Homotetramer.</text>
</comment>